<comment type="caution">
    <text evidence="2">The sequence shown here is derived from an EMBL/GenBank/DDBJ whole genome shotgun (WGS) entry which is preliminary data.</text>
</comment>
<dbReference type="EMBL" id="BMAO01003792">
    <property type="protein sequence ID" value="GFQ90243.1"/>
    <property type="molecule type" value="Genomic_DNA"/>
</dbReference>
<protein>
    <submittedName>
        <fullName evidence="2">Uncharacterized protein</fullName>
    </submittedName>
</protein>
<evidence type="ECO:0000256" key="1">
    <source>
        <dbReference type="SAM" id="MobiDB-lite"/>
    </source>
</evidence>
<reference evidence="2" key="1">
    <citation type="submission" date="2020-07" db="EMBL/GenBank/DDBJ databases">
        <title>Multicomponent nature underlies the extraordinary mechanical properties of spider dragline silk.</title>
        <authorList>
            <person name="Kono N."/>
            <person name="Nakamura H."/>
            <person name="Mori M."/>
            <person name="Yoshida Y."/>
            <person name="Ohtoshi R."/>
            <person name="Malay A.D."/>
            <person name="Moran D.A.P."/>
            <person name="Tomita M."/>
            <person name="Numata K."/>
            <person name="Arakawa K."/>
        </authorList>
    </citation>
    <scope>NUCLEOTIDE SEQUENCE</scope>
</reference>
<proteinExistence type="predicted"/>
<organism evidence="2 3">
    <name type="scientific">Trichonephila clavata</name>
    <name type="common">Joro spider</name>
    <name type="synonym">Nephila clavata</name>
    <dbReference type="NCBI Taxonomy" id="2740835"/>
    <lineage>
        <taxon>Eukaryota</taxon>
        <taxon>Metazoa</taxon>
        <taxon>Ecdysozoa</taxon>
        <taxon>Arthropoda</taxon>
        <taxon>Chelicerata</taxon>
        <taxon>Arachnida</taxon>
        <taxon>Araneae</taxon>
        <taxon>Araneomorphae</taxon>
        <taxon>Entelegynae</taxon>
        <taxon>Araneoidea</taxon>
        <taxon>Nephilidae</taxon>
        <taxon>Trichonephila</taxon>
    </lineage>
</organism>
<evidence type="ECO:0000313" key="2">
    <source>
        <dbReference type="EMBL" id="GFQ90243.1"/>
    </source>
</evidence>
<sequence length="74" mass="8655">MPLYPLTNQEAQFFQPGPSAEIRHHSTLFDRGWRIASIRIPVTLSEPHQKLQDEEHNDKMDFRSSDSEVEEVPH</sequence>
<gene>
    <name evidence="2" type="ORF">TNCT_212001</name>
</gene>
<dbReference type="AlphaFoldDB" id="A0A8X6L1H5"/>
<feature type="compositionally biased region" description="Basic and acidic residues" evidence="1">
    <location>
        <begin position="47"/>
        <end position="74"/>
    </location>
</feature>
<accession>A0A8X6L1H5</accession>
<name>A0A8X6L1H5_TRICU</name>
<feature type="region of interest" description="Disordered" evidence="1">
    <location>
        <begin position="44"/>
        <end position="74"/>
    </location>
</feature>
<keyword evidence="3" id="KW-1185">Reference proteome</keyword>
<dbReference type="Proteomes" id="UP000887116">
    <property type="component" value="Unassembled WGS sequence"/>
</dbReference>
<evidence type="ECO:0000313" key="3">
    <source>
        <dbReference type="Proteomes" id="UP000887116"/>
    </source>
</evidence>